<evidence type="ECO:0000259" key="2">
    <source>
        <dbReference type="PROSITE" id="PS50042"/>
    </source>
</evidence>
<dbReference type="SUPFAM" id="SSF51206">
    <property type="entry name" value="cAMP-binding domain-like"/>
    <property type="match status" value="1"/>
</dbReference>
<dbReference type="PANTHER" id="PTHR44591:SF3">
    <property type="entry name" value="RESPONSE REGULATORY DOMAIN-CONTAINING PROTEIN"/>
    <property type="match status" value="1"/>
</dbReference>
<dbReference type="InterPro" id="IPR011006">
    <property type="entry name" value="CheY-like_superfamily"/>
</dbReference>
<dbReference type="PROSITE" id="PS50042">
    <property type="entry name" value="CNMP_BINDING_3"/>
    <property type="match status" value="1"/>
</dbReference>
<sequence length="221" mass="24353">MQQTKAYEPGDTILSQGETSRGFCILKSGTLEVVKSGKVITELSVPGIIFGEMSDILGEPRISDVRAKDEALVIHIEKSIDDLVVEDPKIAKKLIFTLAKRLDQTTGMLENLLPDTDTLSEDHELEILVVDNREAMVEQLGRDLGNRPWQITGAETAGKATEMTKRGNYALIVLSLNLPNPEDAMDFYRALRKNPRTKSTPVLATVVSTDSDMKQRGRNAG</sequence>
<dbReference type="Pfam" id="PF00027">
    <property type="entry name" value="cNMP_binding"/>
    <property type="match status" value="1"/>
</dbReference>
<dbReference type="InterPro" id="IPR050595">
    <property type="entry name" value="Bact_response_regulator"/>
</dbReference>
<dbReference type="PROSITE" id="PS50110">
    <property type="entry name" value="RESPONSE_REGULATORY"/>
    <property type="match status" value="1"/>
</dbReference>
<accession>A0A383BPL4</accession>
<evidence type="ECO:0000313" key="4">
    <source>
        <dbReference type="EMBL" id="SVE22077.1"/>
    </source>
</evidence>
<dbReference type="Gene3D" id="3.40.50.2300">
    <property type="match status" value="1"/>
</dbReference>
<dbReference type="InterPro" id="IPR018490">
    <property type="entry name" value="cNMP-bd_dom_sf"/>
</dbReference>
<protein>
    <recommendedName>
        <fullName evidence="5">Cyclic nucleotide-binding domain-containing protein</fullName>
    </recommendedName>
</protein>
<evidence type="ECO:0000256" key="1">
    <source>
        <dbReference type="ARBA" id="ARBA00022553"/>
    </source>
</evidence>
<dbReference type="AlphaFoldDB" id="A0A383BPL4"/>
<reference evidence="4" key="1">
    <citation type="submission" date="2018-05" db="EMBL/GenBank/DDBJ databases">
        <authorList>
            <person name="Lanie J.A."/>
            <person name="Ng W.-L."/>
            <person name="Kazmierczak K.M."/>
            <person name="Andrzejewski T.M."/>
            <person name="Davidsen T.M."/>
            <person name="Wayne K.J."/>
            <person name="Tettelin H."/>
            <person name="Glass J.I."/>
            <person name="Rusch D."/>
            <person name="Podicherti R."/>
            <person name="Tsui H.-C.T."/>
            <person name="Winkler M.E."/>
        </authorList>
    </citation>
    <scope>NUCLEOTIDE SEQUENCE</scope>
</reference>
<dbReference type="Pfam" id="PF00072">
    <property type="entry name" value="Response_reg"/>
    <property type="match status" value="1"/>
</dbReference>
<evidence type="ECO:0000259" key="3">
    <source>
        <dbReference type="PROSITE" id="PS50110"/>
    </source>
</evidence>
<feature type="domain" description="Response regulatory" evidence="3">
    <location>
        <begin position="126"/>
        <end position="221"/>
    </location>
</feature>
<organism evidence="4">
    <name type="scientific">marine metagenome</name>
    <dbReference type="NCBI Taxonomy" id="408172"/>
    <lineage>
        <taxon>unclassified sequences</taxon>
        <taxon>metagenomes</taxon>
        <taxon>ecological metagenomes</taxon>
    </lineage>
</organism>
<dbReference type="EMBL" id="UINC01202330">
    <property type="protein sequence ID" value="SVE22077.1"/>
    <property type="molecule type" value="Genomic_DNA"/>
</dbReference>
<feature type="domain" description="Cyclic nucleotide-binding" evidence="2">
    <location>
        <begin position="1"/>
        <end position="78"/>
    </location>
</feature>
<feature type="non-terminal residue" evidence="4">
    <location>
        <position position="221"/>
    </location>
</feature>
<name>A0A383BPL4_9ZZZZ</name>
<dbReference type="CDD" id="cd00038">
    <property type="entry name" value="CAP_ED"/>
    <property type="match status" value="1"/>
</dbReference>
<dbReference type="InterPro" id="IPR001789">
    <property type="entry name" value="Sig_transdc_resp-reg_receiver"/>
</dbReference>
<proteinExistence type="predicted"/>
<dbReference type="InterPro" id="IPR000595">
    <property type="entry name" value="cNMP-bd_dom"/>
</dbReference>
<dbReference type="PANTHER" id="PTHR44591">
    <property type="entry name" value="STRESS RESPONSE REGULATOR PROTEIN 1"/>
    <property type="match status" value="1"/>
</dbReference>
<gene>
    <name evidence="4" type="ORF">METZ01_LOCUS474931</name>
</gene>
<evidence type="ECO:0008006" key="5">
    <source>
        <dbReference type="Google" id="ProtNLM"/>
    </source>
</evidence>
<dbReference type="GO" id="GO:0000160">
    <property type="term" value="P:phosphorelay signal transduction system"/>
    <property type="evidence" value="ECO:0007669"/>
    <property type="project" value="InterPro"/>
</dbReference>
<dbReference type="InterPro" id="IPR014710">
    <property type="entry name" value="RmlC-like_jellyroll"/>
</dbReference>
<keyword evidence="1" id="KW-0597">Phosphoprotein</keyword>
<dbReference type="SUPFAM" id="SSF52172">
    <property type="entry name" value="CheY-like"/>
    <property type="match status" value="1"/>
</dbReference>
<dbReference type="Gene3D" id="2.60.120.10">
    <property type="entry name" value="Jelly Rolls"/>
    <property type="match status" value="1"/>
</dbReference>